<feature type="region of interest" description="Disordered" evidence="3">
    <location>
        <begin position="22"/>
        <end position="48"/>
    </location>
</feature>
<feature type="compositionally biased region" description="Gly residues" evidence="3">
    <location>
        <begin position="22"/>
        <end position="47"/>
    </location>
</feature>
<dbReference type="EMBL" id="KK105073">
    <property type="protein sequence ID" value="KIY93072.1"/>
    <property type="molecule type" value="Genomic_DNA"/>
</dbReference>
<keyword evidence="2" id="KW-0539">Nucleus</keyword>
<dbReference type="InterPro" id="IPR028942">
    <property type="entry name" value="WHIM1_dom"/>
</dbReference>
<sequence>MEMPPFAFETLEAALCSAAPGAGAGGGGDGPNGGPGGGGSADGGGEGPLDVEAAAAAGLLLRDVHLALLRCLDGTLHKPGPKCPPQPLSARYVVKTGHGIVVSTQHWSQRAAATVHSFAAEVVDGAAATAAALELYQSDYCHLSFDQRAALLRALAELALASEALREHVGARIDAPTTALKAGRPRLLPPAGGGGDADEAAARGPAPAQALAWVEWCDAQRLGVRRPLGVDISGRRYWALGGAAGAWRVYVEGGPGGGDWGWYEGPALAALAKWIAAGNVECEAPLLRALGSMPWPLRPGARATGGGAGGGAGRAAAQLAQLLPTLPPDGAMMGAAEMRAARVEGYRTLTGPLVYGELNFPNGVVVPTGAGRLAMGMTSLLGLLPFWRRGPAGQAELGALLERVKAATAPDELSDCLLATESALCQSELMPPDWAPRWRAAWRAGLAQGGPARAGGARAVGRHLGALSRAVVLPDHTWPRDAFMRVVETYRCPLIFPPAGSSIVLLRAGVKLHLQRYAGLRDEAARGEVGALLQRVEGLPPIKEFVVAAATYRAYPSEAGSDEEEEDERVKLEQQQQQEQQRRREEEEDEEEADERRENGQQGAEGQEEGQQQQQAPGGQRAGTPPPPTARPPCMWMLLTPARADGTPRPGAGGGDVGGEIALPIHIDPSLPDFLMPAQMFAERTKKTWTPGERFRMYFGGKHGTKARFARAPNVGGAYYKGNIVAVATADNHTGPGDFDPWESITVHWDNEENSVNKGGLPRGGSAWRAPVPVSC</sequence>
<keyword evidence="6" id="KW-1185">Reference proteome</keyword>
<evidence type="ECO:0000256" key="3">
    <source>
        <dbReference type="SAM" id="MobiDB-lite"/>
    </source>
</evidence>
<gene>
    <name evidence="5" type="ORF">MNEG_14891</name>
</gene>
<dbReference type="STRING" id="145388.A0A0D2IYX7"/>
<evidence type="ECO:0000313" key="6">
    <source>
        <dbReference type="Proteomes" id="UP000054498"/>
    </source>
</evidence>
<dbReference type="OrthoDB" id="533185at2759"/>
<dbReference type="KEGG" id="mng:MNEG_14891"/>
<dbReference type="AlphaFoldDB" id="A0A0D2IYX7"/>
<proteinExistence type="predicted"/>
<dbReference type="Proteomes" id="UP000054498">
    <property type="component" value="Unassembled WGS sequence"/>
</dbReference>
<comment type="subcellular location">
    <subcellularLocation>
        <location evidence="1">Nucleus</location>
    </subcellularLocation>
</comment>
<feature type="region of interest" description="Disordered" evidence="3">
    <location>
        <begin position="557"/>
        <end position="635"/>
    </location>
</feature>
<evidence type="ECO:0000259" key="4">
    <source>
        <dbReference type="Pfam" id="PF15612"/>
    </source>
</evidence>
<dbReference type="Pfam" id="PF15612">
    <property type="entry name" value="WHIM1"/>
    <property type="match status" value="1"/>
</dbReference>
<accession>A0A0D2IYX7</accession>
<name>A0A0D2IYX7_9CHLO</name>
<reference evidence="5 6" key="1">
    <citation type="journal article" date="2013" name="BMC Genomics">
        <title>Reconstruction of the lipid metabolism for the microalga Monoraphidium neglectum from its genome sequence reveals characteristics suitable for biofuel production.</title>
        <authorList>
            <person name="Bogen C."/>
            <person name="Al-Dilaimi A."/>
            <person name="Albersmeier A."/>
            <person name="Wichmann J."/>
            <person name="Grundmann M."/>
            <person name="Rupp O."/>
            <person name="Lauersen K.J."/>
            <person name="Blifernez-Klassen O."/>
            <person name="Kalinowski J."/>
            <person name="Goesmann A."/>
            <person name="Mussgnug J.H."/>
            <person name="Kruse O."/>
        </authorList>
    </citation>
    <scope>NUCLEOTIDE SEQUENCE [LARGE SCALE GENOMIC DNA]</scope>
    <source>
        <strain evidence="5 6">SAG 48.87</strain>
    </source>
</reference>
<dbReference type="GO" id="GO:0005634">
    <property type="term" value="C:nucleus"/>
    <property type="evidence" value="ECO:0007669"/>
    <property type="project" value="UniProtKB-SubCell"/>
</dbReference>
<evidence type="ECO:0000256" key="1">
    <source>
        <dbReference type="ARBA" id="ARBA00004123"/>
    </source>
</evidence>
<evidence type="ECO:0000256" key="2">
    <source>
        <dbReference type="ARBA" id="ARBA00023242"/>
    </source>
</evidence>
<feature type="domain" description="WHIM1" evidence="4">
    <location>
        <begin position="138"/>
        <end position="168"/>
    </location>
</feature>
<organism evidence="5 6">
    <name type="scientific">Monoraphidium neglectum</name>
    <dbReference type="NCBI Taxonomy" id="145388"/>
    <lineage>
        <taxon>Eukaryota</taxon>
        <taxon>Viridiplantae</taxon>
        <taxon>Chlorophyta</taxon>
        <taxon>core chlorophytes</taxon>
        <taxon>Chlorophyceae</taxon>
        <taxon>CS clade</taxon>
        <taxon>Sphaeropleales</taxon>
        <taxon>Selenastraceae</taxon>
        <taxon>Monoraphidium</taxon>
    </lineage>
</organism>
<feature type="compositionally biased region" description="Low complexity" evidence="3">
    <location>
        <begin position="600"/>
        <end position="623"/>
    </location>
</feature>
<protein>
    <recommendedName>
        <fullName evidence="4">WHIM1 domain-containing protein</fullName>
    </recommendedName>
</protein>
<dbReference type="GeneID" id="25732498"/>
<evidence type="ECO:0000313" key="5">
    <source>
        <dbReference type="EMBL" id="KIY93072.1"/>
    </source>
</evidence>
<dbReference type="RefSeq" id="XP_013892092.1">
    <property type="nucleotide sequence ID" value="XM_014036638.1"/>
</dbReference>